<name>A0ABQ5DH14_9ASTR</name>
<evidence type="ECO:0000256" key="1">
    <source>
        <dbReference type="SAM" id="MobiDB-lite"/>
    </source>
</evidence>
<accession>A0ABQ5DH14</accession>
<organism evidence="3 4">
    <name type="scientific">Tanacetum coccineum</name>
    <dbReference type="NCBI Taxonomy" id="301880"/>
    <lineage>
        <taxon>Eukaryota</taxon>
        <taxon>Viridiplantae</taxon>
        <taxon>Streptophyta</taxon>
        <taxon>Embryophyta</taxon>
        <taxon>Tracheophyta</taxon>
        <taxon>Spermatophyta</taxon>
        <taxon>Magnoliopsida</taxon>
        <taxon>eudicotyledons</taxon>
        <taxon>Gunneridae</taxon>
        <taxon>Pentapetalae</taxon>
        <taxon>asterids</taxon>
        <taxon>campanulids</taxon>
        <taxon>Asterales</taxon>
        <taxon>Asteraceae</taxon>
        <taxon>Asteroideae</taxon>
        <taxon>Anthemideae</taxon>
        <taxon>Anthemidinae</taxon>
        <taxon>Tanacetum</taxon>
    </lineage>
</organism>
<dbReference type="Pfam" id="PF03140">
    <property type="entry name" value="DUF247"/>
    <property type="match status" value="2"/>
</dbReference>
<evidence type="ECO:0000256" key="2">
    <source>
        <dbReference type="SAM" id="Phobius"/>
    </source>
</evidence>
<gene>
    <name evidence="3" type="ORF">Tco_0938142</name>
</gene>
<protein>
    <submittedName>
        <fullName evidence="3">UPF0481 protein</fullName>
    </submittedName>
</protein>
<comment type="caution">
    <text evidence="3">The sequence shown here is derived from an EMBL/GenBank/DDBJ whole genome shotgun (WGS) entry which is preliminary data.</text>
</comment>
<keyword evidence="2" id="KW-0472">Membrane</keyword>
<dbReference type="EMBL" id="BQNB010015291">
    <property type="protein sequence ID" value="GJT38277.1"/>
    <property type="molecule type" value="Genomic_DNA"/>
</dbReference>
<sequence>MSNSNNKQPLDLTDYDGISQPDEASTTTPIIDPIGFLLGCAKRGENRNDQPPPTICKVSRVLRDLSENSFNPQLVSIGPLHKEDPKLQEFEWMKECYLDDLLKCCNNINSTPEKTLLEACLQKSSSKQEFGFAISMPTFVLPGSDVASKTKSLSCLQALFDCSMGKVFCSLLSDVLDACMGMVPLISSFLVLVAANHNFYLISDSTLIMFWKKGSKNTQAAFHSIVELDRSGMNFKPHQEGGWSMTIKFQSSLFACLPGFWSKPTLLMPTLVIDDATELILRNFIAYEQSFPKDRYYFTSYCTCHDMLLILRRIWLNCLNQKSLYWPKNIARLRRVYFNNPWNAIALVAAIILFSLTVVQTVYAIKGK</sequence>
<dbReference type="InterPro" id="IPR004158">
    <property type="entry name" value="DUF247_pln"/>
</dbReference>
<reference evidence="3" key="1">
    <citation type="journal article" date="2022" name="Int. J. Mol. Sci.">
        <title>Draft Genome of Tanacetum Coccineum: Genomic Comparison of Closely Related Tanacetum-Family Plants.</title>
        <authorList>
            <person name="Yamashiro T."/>
            <person name="Shiraishi A."/>
            <person name="Nakayama K."/>
            <person name="Satake H."/>
        </authorList>
    </citation>
    <scope>NUCLEOTIDE SEQUENCE</scope>
</reference>
<keyword evidence="2" id="KW-1133">Transmembrane helix</keyword>
<evidence type="ECO:0000313" key="3">
    <source>
        <dbReference type="EMBL" id="GJT38277.1"/>
    </source>
</evidence>
<reference evidence="3" key="2">
    <citation type="submission" date="2022-01" db="EMBL/GenBank/DDBJ databases">
        <authorList>
            <person name="Yamashiro T."/>
            <person name="Shiraishi A."/>
            <person name="Satake H."/>
            <person name="Nakayama K."/>
        </authorList>
    </citation>
    <scope>NUCLEOTIDE SEQUENCE</scope>
</reference>
<dbReference type="PANTHER" id="PTHR31170:SF25">
    <property type="entry name" value="BNAA09G04570D PROTEIN"/>
    <property type="match status" value="1"/>
</dbReference>
<feature type="transmembrane region" description="Helical" evidence="2">
    <location>
        <begin position="342"/>
        <end position="365"/>
    </location>
</feature>
<keyword evidence="2" id="KW-0812">Transmembrane</keyword>
<dbReference type="PANTHER" id="PTHR31170">
    <property type="entry name" value="BNAC04G53230D PROTEIN"/>
    <property type="match status" value="1"/>
</dbReference>
<feature type="region of interest" description="Disordered" evidence="1">
    <location>
        <begin position="1"/>
        <end position="27"/>
    </location>
</feature>
<proteinExistence type="predicted"/>
<keyword evidence="4" id="KW-1185">Reference proteome</keyword>
<evidence type="ECO:0000313" key="4">
    <source>
        <dbReference type="Proteomes" id="UP001151760"/>
    </source>
</evidence>
<dbReference type="Proteomes" id="UP001151760">
    <property type="component" value="Unassembled WGS sequence"/>
</dbReference>